<dbReference type="CDD" id="cd12148">
    <property type="entry name" value="fungal_TF_MHR"/>
    <property type="match status" value="1"/>
</dbReference>
<feature type="compositionally biased region" description="Low complexity" evidence="2">
    <location>
        <begin position="161"/>
        <end position="171"/>
    </location>
</feature>
<dbReference type="CDD" id="cd00067">
    <property type="entry name" value="GAL4"/>
    <property type="match status" value="1"/>
</dbReference>
<dbReference type="GeneID" id="9669194"/>
<accession>C7ZHP3</accession>
<feature type="compositionally biased region" description="Polar residues" evidence="2">
    <location>
        <begin position="136"/>
        <end position="151"/>
    </location>
</feature>
<keyword evidence="5" id="KW-1185">Reference proteome</keyword>
<dbReference type="EMBL" id="GG698928">
    <property type="protein sequence ID" value="EEU36450.1"/>
    <property type="molecule type" value="Genomic_DNA"/>
</dbReference>
<feature type="region of interest" description="Disordered" evidence="2">
    <location>
        <begin position="136"/>
        <end position="176"/>
    </location>
</feature>
<dbReference type="Pfam" id="PF00172">
    <property type="entry name" value="Zn_clus"/>
    <property type="match status" value="1"/>
</dbReference>
<dbReference type="GO" id="GO:0000981">
    <property type="term" value="F:DNA-binding transcription factor activity, RNA polymerase II-specific"/>
    <property type="evidence" value="ECO:0007669"/>
    <property type="project" value="InterPro"/>
</dbReference>
<dbReference type="Proteomes" id="UP000005206">
    <property type="component" value="Chromosome 6"/>
</dbReference>
<dbReference type="AlphaFoldDB" id="C7ZHP3"/>
<dbReference type="HOGENOM" id="CLU_422162_0_0_1"/>
<dbReference type="eggNOG" id="ENOG502QSDU">
    <property type="taxonomic scope" value="Eukaryota"/>
</dbReference>
<sequence>MATSRGSDSHKRPLPMDTDGARVLTASHPNPAKYPRKRVSVACEVCRLRKTRCDAARPKCRFCSNAGIECVYRQTDSGPSPNSKPPDAPSLDSQVSSQDLATLLARVQVLLQARAASTPSDAPLVPTSLPWSINQDATEQQQEPPATTSSAGYDGLEQVNSQPSAQPSPSAVFTESPAAEHSDLPCLVGLSLYGFAKTATKPCPKQLEPLLFDDGEDYLEHEHEYNQRILDPAVYVDIKDVDLSVKACWRNQQSFAKSVLPWVPVFDQQLCAKLVQEVSANGFDSCDPASSLGLFVLALGALSRAGDESSQTSVSETPGLGYFRIASRKLDVAANGQDTVTIAQCFVLKASYLLLCLRTLAAFDAVHVASTIIARQMARKKWLEQETGRFEACHRVYLTCYILEHELRAVIHYGTELHQYERLAMPLFHTHEPGFFWLLSEIALRQIYMNALCGVGSTARVAYAPRVAQELISQLDQWYEHLHPTVKFPLGPEPVLDTQKAFLRAQYYAARFQVNWSYVVQFLTTIDLGVDIDEKSIMLDGAQRAIEYASLVISSAQSLCQDRHLMLFTNLICTFAVAMMLLCIIDVPEFASLHDLTTTVAAIHQARSILSYWAEINPSISVNLGRLDALMRAKGMDMAPLEVACNNLS</sequence>
<dbReference type="InParanoid" id="C7ZHP3"/>
<evidence type="ECO:0000256" key="1">
    <source>
        <dbReference type="ARBA" id="ARBA00023242"/>
    </source>
</evidence>
<name>C7ZHP3_FUSV7</name>
<feature type="region of interest" description="Disordered" evidence="2">
    <location>
        <begin position="75"/>
        <end position="95"/>
    </location>
</feature>
<dbReference type="InterPro" id="IPR036864">
    <property type="entry name" value="Zn2-C6_fun-type_DNA-bd_sf"/>
</dbReference>
<feature type="domain" description="Zn(2)-C6 fungal-type" evidence="3">
    <location>
        <begin position="42"/>
        <end position="72"/>
    </location>
</feature>
<dbReference type="InterPro" id="IPR001138">
    <property type="entry name" value="Zn2Cys6_DnaBD"/>
</dbReference>
<protein>
    <recommendedName>
        <fullName evidence="3">Zn(2)-C6 fungal-type domain-containing protein</fullName>
    </recommendedName>
</protein>
<proteinExistence type="predicted"/>
<organism evidence="4 5">
    <name type="scientific">Fusarium vanettenii (strain ATCC MYA-4622 / CBS 123669 / FGSC 9596 / NRRL 45880 / 77-13-4)</name>
    <name type="common">Fusarium solani subsp. pisi</name>
    <dbReference type="NCBI Taxonomy" id="660122"/>
    <lineage>
        <taxon>Eukaryota</taxon>
        <taxon>Fungi</taxon>
        <taxon>Dikarya</taxon>
        <taxon>Ascomycota</taxon>
        <taxon>Pezizomycotina</taxon>
        <taxon>Sordariomycetes</taxon>
        <taxon>Hypocreomycetidae</taxon>
        <taxon>Hypocreales</taxon>
        <taxon>Nectriaceae</taxon>
        <taxon>Fusarium</taxon>
        <taxon>Fusarium solani species complex</taxon>
        <taxon>Fusarium vanettenii</taxon>
    </lineage>
</organism>
<dbReference type="PANTHER" id="PTHR47785">
    <property type="entry name" value="ZN(II)2CYS6 TRANSCRIPTION FACTOR (EUROFUNG)-RELATED-RELATED"/>
    <property type="match status" value="1"/>
</dbReference>
<dbReference type="VEuPathDB" id="FungiDB:NECHADRAFT_81209"/>
<dbReference type="SMART" id="SM00066">
    <property type="entry name" value="GAL4"/>
    <property type="match status" value="1"/>
</dbReference>
<dbReference type="RefSeq" id="XP_003042163.1">
    <property type="nucleotide sequence ID" value="XM_003042117.1"/>
</dbReference>
<dbReference type="PANTHER" id="PTHR47785:SF6">
    <property type="entry name" value="ZN(II)2CYS6 TRANSCRIPTION FACTOR (EUROFUNG)"/>
    <property type="match status" value="1"/>
</dbReference>
<evidence type="ECO:0000259" key="3">
    <source>
        <dbReference type="PROSITE" id="PS50048"/>
    </source>
</evidence>
<feature type="region of interest" description="Disordered" evidence="2">
    <location>
        <begin position="1"/>
        <end position="33"/>
    </location>
</feature>
<dbReference type="KEGG" id="nhe:NECHADRAFT_81209"/>
<dbReference type="InterPro" id="IPR053181">
    <property type="entry name" value="EcdB-like_regulator"/>
</dbReference>
<dbReference type="OMA" id="CHIFEAF"/>
<dbReference type="OrthoDB" id="4685598at2759"/>
<keyword evidence="1" id="KW-0539">Nucleus</keyword>
<dbReference type="SUPFAM" id="SSF57701">
    <property type="entry name" value="Zn2/Cys6 DNA-binding domain"/>
    <property type="match status" value="1"/>
</dbReference>
<reference evidence="4 5" key="1">
    <citation type="journal article" date="2009" name="PLoS Genet.">
        <title>The genome of Nectria haematococca: contribution of supernumerary chromosomes to gene expansion.</title>
        <authorList>
            <person name="Coleman J.J."/>
            <person name="Rounsley S.D."/>
            <person name="Rodriguez-Carres M."/>
            <person name="Kuo A."/>
            <person name="Wasmann C.C."/>
            <person name="Grimwood J."/>
            <person name="Schmutz J."/>
            <person name="Taga M."/>
            <person name="White G.J."/>
            <person name="Zhou S."/>
            <person name="Schwartz D.C."/>
            <person name="Freitag M."/>
            <person name="Ma L.J."/>
            <person name="Danchin E.G."/>
            <person name="Henrissat B."/>
            <person name="Coutinho P.M."/>
            <person name="Nelson D.R."/>
            <person name="Straney D."/>
            <person name="Napoli C.A."/>
            <person name="Barker B.M."/>
            <person name="Gribskov M."/>
            <person name="Rep M."/>
            <person name="Kroken S."/>
            <person name="Molnar I."/>
            <person name="Rensing C."/>
            <person name="Kennell J.C."/>
            <person name="Zamora J."/>
            <person name="Farman M.L."/>
            <person name="Selker E.U."/>
            <person name="Salamov A."/>
            <person name="Shapiro H."/>
            <person name="Pangilinan J."/>
            <person name="Lindquist E."/>
            <person name="Lamers C."/>
            <person name="Grigoriev I.V."/>
            <person name="Geiser D.M."/>
            <person name="Covert S.F."/>
            <person name="Temporini E."/>
            <person name="Vanetten H.D."/>
        </authorList>
    </citation>
    <scope>NUCLEOTIDE SEQUENCE [LARGE SCALE GENOMIC DNA]</scope>
    <source>
        <strain evidence="5">ATCC MYA-4622 / CBS 123669 / FGSC 9596 / NRRL 45880 / 77-13-4</strain>
    </source>
</reference>
<evidence type="ECO:0000313" key="4">
    <source>
        <dbReference type="EMBL" id="EEU36450.1"/>
    </source>
</evidence>
<dbReference type="PROSITE" id="PS50048">
    <property type="entry name" value="ZN2_CY6_FUNGAL_2"/>
    <property type="match status" value="1"/>
</dbReference>
<evidence type="ECO:0000256" key="2">
    <source>
        <dbReference type="SAM" id="MobiDB-lite"/>
    </source>
</evidence>
<dbReference type="GO" id="GO:0008270">
    <property type="term" value="F:zinc ion binding"/>
    <property type="evidence" value="ECO:0007669"/>
    <property type="project" value="InterPro"/>
</dbReference>
<dbReference type="Gene3D" id="4.10.240.10">
    <property type="entry name" value="Zn(2)-C6 fungal-type DNA-binding domain"/>
    <property type="match status" value="1"/>
</dbReference>
<dbReference type="PROSITE" id="PS00463">
    <property type="entry name" value="ZN2_CY6_FUNGAL_1"/>
    <property type="match status" value="1"/>
</dbReference>
<gene>
    <name evidence="4" type="ORF">NECHADRAFT_81209</name>
</gene>
<evidence type="ECO:0000313" key="5">
    <source>
        <dbReference type="Proteomes" id="UP000005206"/>
    </source>
</evidence>